<dbReference type="EMBL" id="CAJNOJ010000064">
    <property type="protein sequence ID" value="CAF1010845.1"/>
    <property type="molecule type" value="Genomic_DNA"/>
</dbReference>
<evidence type="ECO:0000256" key="1">
    <source>
        <dbReference type="ARBA" id="ARBA00004245"/>
    </source>
</evidence>
<dbReference type="SMART" id="SM00392">
    <property type="entry name" value="PROF"/>
    <property type="match status" value="1"/>
</dbReference>
<dbReference type="GO" id="GO:0005856">
    <property type="term" value="C:cytoskeleton"/>
    <property type="evidence" value="ECO:0007669"/>
    <property type="project" value="UniProtKB-SubCell"/>
</dbReference>
<keyword evidence="8" id="KW-1133">Transmembrane helix</keyword>
<dbReference type="SUPFAM" id="SSF55770">
    <property type="entry name" value="Profilin (actin-binding protein)"/>
    <property type="match status" value="1"/>
</dbReference>
<protein>
    <recommendedName>
        <fullName evidence="7">Profilin</fullName>
    </recommendedName>
</protein>
<dbReference type="AlphaFoldDB" id="A0A814HKE8"/>
<keyword evidence="5 7" id="KW-0009">Actin-binding</keyword>
<feature type="transmembrane region" description="Helical" evidence="8">
    <location>
        <begin position="43"/>
        <end position="64"/>
    </location>
</feature>
<dbReference type="PANTHER" id="PTHR11604:SF0">
    <property type="entry name" value="PROFILIN"/>
    <property type="match status" value="1"/>
</dbReference>
<keyword evidence="8" id="KW-0812">Transmembrane</keyword>
<dbReference type="InterPro" id="IPR048278">
    <property type="entry name" value="PFN"/>
</dbReference>
<dbReference type="Gene3D" id="3.30.450.30">
    <property type="entry name" value="Dynein light chain 2a, cytoplasmic"/>
    <property type="match status" value="1"/>
</dbReference>
<dbReference type="GO" id="GO:0003785">
    <property type="term" value="F:actin monomer binding"/>
    <property type="evidence" value="ECO:0007669"/>
    <property type="project" value="TreeGrafter"/>
</dbReference>
<evidence type="ECO:0000313" key="10">
    <source>
        <dbReference type="Proteomes" id="UP000663852"/>
    </source>
</evidence>
<evidence type="ECO:0000256" key="3">
    <source>
        <dbReference type="ARBA" id="ARBA00011583"/>
    </source>
</evidence>
<dbReference type="OrthoDB" id="421374at2759"/>
<evidence type="ECO:0000256" key="7">
    <source>
        <dbReference type="RuleBase" id="RU003909"/>
    </source>
</evidence>
<dbReference type="Pfam" id="PF00235">
    <property type="entry name" value="Profilin"/>
    <property type="match status" value="1"/>
</dbReference>
<dbReference type="InterPro" id="IPR005455">
    <property type="entry name" value="PFN_euk"/>
</dbReference>
<keyword evidence="4" id="KW-0963">Cytoplasm</keyword>
<sequence length="226" mass="25558">MNQLSALDQLLGQIPVENFFSAETFIDVASTNRRLQPAVSIRCPIRFFFHFVIFTIITCLFTVATSEEEDETQNIYSRFFCACRKILHLHRIAANSWRCLIFIIEQMAGWDQYVTNLTSQGITHAGIFGADGSRWAASPNFPTIDNLKDELPKAFSTQPNGIVVNGEKYIFIRNQDNFVILRKGADGMVIMKLNQAYIISIGINQKPEMLVGATNKIGEYLKNCGY</sequence>
<keyword evidence="6" id="KW-0206">Cytoskeleton</keyword>
<proteinExistence type="inferred from homology"/>
<evidence type="ECO:0000256" key="2">
    <source>
        <dbReference type="ARBA" id="ARBA00010058"/>
    </source>
</evidence>
<dbReference type="CDD" id="cd00148">
    <property type="entry name" value="PROF"/>
    <property type="match status" value="1"/>
</dbReference>
<evidence type="ECO:0000256" key="4">
    <source>
        <dbReference type="ARBA" id="ARBA00022490"/>
    </source>
</evidence>
<comment type="similarity">
    <text evidence="2 7">Belongs to the profilin family.</text>
</comment>
<dbReference type="GO" id="GO:0005938">
    <property type="term" value="C:cell cortex"/>
    <property type="evidence" value="ECO:0007669"/>
    <property type="project" value="TreeGrafter"/>
</dbReference>
<gene>
    <name evidence="9" type="ORF">EDS130_LOCUS15383</name>
</gene>
<dbReference type="InterPro" id="IPR036140">
    <property type="entry name" value="PFN_sf"/>
</dbReference>
<comment type="subunit">
    <text evidence="3">Occurs in many kinds of cells as a complex with monomeric actin in a 1:1 ratio.</text>
</comment>
<evidence type="ECO:0000256" key="5">
    <source>
        <dbReference type="ARBA" id="ARBA00023203"/>
    </source>
</evidence>
<reference evidence="9" key="1">
    <citation type="submission" date="2021-02" db="EMBL/GenBank/DDBJ databases">
        <authorList>
            <person name="Nowell W R."/>
        </authorList>
    </citation>
    <scope>NUCLEOTIDE SEQUENCE</scope>
</reference>
<comment type="caution">
    <text evidence="9">The sequence shown here is derived from an EMBL/GenBank/DDBJ whole genome shotgun (WGS) entry which is preliminary data.</text>
</comment>
<evidence type="ECO:0000313" key="9">
    <source>
        <dbReference type="EMBL" id="CAF1010845.1"/>
    </source>
</evidence>
<dbReference type="Proteomes" id="UP000663852">
    <property type="component" value="Unassembled WGS sequence"/>
</dbReference>
<name>A0A814HKE8_ADIRI</name>
<accession>A0A814HKE8</accession>
<organism evidence="9 10">
    <name type="scientific">Adineta ricciae</name>
    <name type="common">Rotifer</name>
    <dbReference type="NCBI Taxonomy" id="249248"/>
    <lineage>
        <taxon>Eukaryota</taxon>
        <taxon>Metazoa</taxon>
        <taxon>Spiralia</taxon>
        <taxon>Gnathifera</taxon>
        <taxon>Rotifera</taxon>
        <taxon>Eurotatoria</taxon>
        <taxon>Bdelloidea</taxon>
        <taxon>Adinetida</taxon>
        <taxon>Adinetidae</taxon>
        <taxon>Adineta</taxon>
    </lineage>
</organism>
<evidence type="ECO:0000256" key="8">
    <source>
        <dbReference type="SAM" id="Phobius"/>
    </source>
</evidence>
<evidence type="ECO:0000256" key="6">
    <source>
        <dbReference type="ARBA" id="ARBA00023212"/>
    </source>
</evidence>
<keyword evidence="8" id="KW-0472">Membrane</keyword>
<comment type="subcellular location">
    <subcellularLocation>
        <location evidence="1">Cytoplasm</location>
        <location evidence="1">Cytoskeleton</location>
    </subcellularLocation>
</comment>
<dbReference type="PANTHER" id="PTHR11604">
    <property type="entry name" value="PROFILIN"/>
    <property type="match status" value="1"/>
</dbReference>